<comment type="similarity">
    <text evidence="1">Belongs to the UPF0337 (CsbD) family.</text>
</comment>
<dbReference type="PANTHER" id="PTHR34977:SF1">
    <property type="entry name" value="UPF0337 PROTEIN YJBJ"/>
    <property type="match status" value="1"/>
</dbReference>
<dbReference type="InterPro" id="IPR036629">
    <property type="entry name" value="YjbJ_sf"/>
</dbReference>
<dbReference type="Gene3D" id="1.10.1470.10">
    <property type="entry name" value="YjbJ"/>
    <property type="match status" value="1"/>
</dbReference>
<dbReference type="InterPro" id="IPR026042">
    <property type="entry name" value="YjbJ"/>
</dbReference>
<proteinExistence type="inferred from homology"/>
<dbReference type="NCBIfam" id="NF007748">
    <property type="entry name" value="PRK10428.1"/>
    <property type="match status" value="1"/>
</dbReference>
<evidence type="ECO:0000313" key="3">
    <source>
        <dbReference type="EMBL" id="QEA12744.1"/>
    </source>
</evidence>
<protein>
    <submittedName>
        <fullName evidence="3">CsbD family protein</fullName>
    </submittedName>
</protein>
<accession>A0A5B8RVN7</accession>
<dbReference type="Pfam" id="PF05532">
    <property type="entry name" value="CsbD"/>
    <property type="match status" value="1"/>
</dbReference>
<dbReference type="Proteomes" id="UP000321199">
    <property type="component" value="Chromosome"/>
</dbReference>
<feature type="domain" description="CsbD-like" evidence="2">
    <location>
        <begin position="4"/>
        <end position="55"/>
    </location>
</feature>
<evidence type="ECO:0000256" key="1">
    <source>
        <dbReference type="ARBA" id="ARBA00009129"/>
    </source>
</evidence>
<dbReference type="InterPro" id="IPR050423">
    <property type="entry name" value="UPF0337_stress_rsp"/>
</dbReference>
<dbReference type="RefSeq" id="WP_146912338.1">
    <property type="nucleotide sequence ID" value="NZ_CP042344.1"/>
</dbReference>
<dbReference type="PIRSF" id="PIRSF039008">
    <property type="entry name" value="YjbJ"/>
    <property type="match status" value="1"/>
</dbReference>
<dbReference type="AlphaFoldDB" id="A0A5B8RVN7"/>
<dbReference type="EMBL" id="CP042344">
    <property type="protein sequence ID" value="QEA12744.1"/>
    <property type="molecule type" value="Genomic_DNA"/>
</dbReference>
<dbReference type="PANTHER" id="PTHR34977">
    <property type="entry name" value="UPF0337 PROTEIN YJBJ"/>
    <property type="match status" value="1"/>
</dbReference>
<evidence type="ECO:0000259" key="2">
    <source>
        <dbReference type="Pfam" id="PF05532"/>
    </source>
</evidence>
<evidence type="ECO:0000313" key="4">
    <source>
        <dbReference type="Proteomes" id="UP000321199"/>
    </source>
</evidence>
<dbReference type="KEGG" id="cof:FOZ74_06735"/>
<keyword evidence="4" id="KW-1185">Reference proteome</keyword>
<name>A0A5B8RVN7_9BURK</name>
<sequence>MNEDTIKGNWKQFKGKVKEQWGKLTDDDLDVIAGRRDQLLGKLQERHGMARDAAEEQVRDWETRNHYVW</sequence>
<dbReference type="OrthoDB" id="9796058at2"/>
<gene>
    <name evidence="3" type="ORF">FOZ74_06735</name>
</gene>
<organism evidence="3 4">
    <name type="scientific">Comamonas flocculans</name>
    <dbReference type="NCBI Taxonomy" id="2597701"/>
    <lineage>
        <taxon>Bacteria</taxon>
        <taxon>Pseudomonadati</taxon>
        <taxon>Pseudomonadota</taxon>
        <taxon>Betaproteobacteria</taxon>
        <taxon>Burkholderiales</taxon>
        <taxon>Comamonadaceae</taxon>
        <taxon>Comamonas</taxon>
    </lineage>
</organism>
<reference evidence="3 4" key="1">
    <citation type="submission" date="2019-07" db="EMBL/GenBank/DDBJ databases">
        <title>Complete genome sequence of Comamonas sp. NLF 7-7 isolated from livestock.</title>
        <authorList>
            <person name="Kim D.H."/>
            <person name="Kim J.G."/>
        </authorList>
    </citation>
    <scope>NUCLEOTIDE SEQUENCE [LARGE SCALE GENOMIC DNA]</scope>
    <source>
        <strain evidence="3 4">NLF 7-7</strain>
    </source>
</reference>
<dbReference type="InterPro" id="IPR008462">
    <property type="entry name" value="CsbD"/>
</dbReference>
<dbReference type="SUPFAM" id="SSF69047">
    <property type="entry name" value="Hypothetical protein YjbJ"/>
    <property type="match status" value="1"/>
</dbReference>